<comment type="caution">
    <text evidence="2">The sequence shown here is derived from an EMBL/GenBank/DDBJ whole genome shotgun (WGS) entry which is preliminary data.</text>
</comment>
<reference evidence="2 3" key="1">
    <citation type="journal article" date="2018" name="Int. J. Syst. Evol. Microbiol.">
        <title>Glycomyces paridis sp. nov., isolated from the medicinal plant Paris polyphylla.</title>
        <authorList>
            <person name="Fang X.M."/>
            <person name="Bai J.L."/>
            <person name="Su J."/>
            <person name="Zhao L.L."/>
            <person name="Liu H.Y."/>
            <person name="Ma B.P."/>
            <person name="Zhang Y.Q."/>
            <person name="Yu L.Y."/>
        </authorList>
    </citation>
    <scope>NUCLEOTIDE SEQUENCE [LARGE SCALE GENOMIC DNA]</scope>
    <source>
        <strain evidence="2 3">CPCC 204357</strain>
    </source>
</reference>
<accession>A0A4S8PKQ7</accession>
<sequence length="320" mass="33078">MLKVVAFGGGRGLSASLRALTRLDIDLTAVVTVADDGGSSGTIRATRPLLPPGDLRKALVATADPAKSEVAALFAHRFGGDDFLTGHPVGNLVLTSLLERHSNPVAALDAAARLLGSRARILPMSVTPLDIEADIAFQETAFQDTALPDTAESTTTCTIVGQHDVAVADGRVLDVRLLPAGATACPEALAAVAEADWHVFGPGSWYTSVIPHLLLPDLREAVAAADARRILVLNLSEEKETDGLTPAGHVDTLRRYAEGVRFHYVVSGDARTLADPGSLNSAAQSLEARLVAADLAADGVTHDVGALAAALGSLLVEDGG</sequence>
<gene>
    <name evidence="2" type="primary">yvcK</name>
    <name evidence="2" type="ORF">E9998_04540</name>
</gene>
<keyword evidence="3" id="KW-1185">Reference proteome</keyword>
<protein>
    <submittedName>
        <fullName evidence="2">Uridine diphosphate-N-acetylglucosamine-binding protein YvcK</fullName>
    </submittedName>
</protein>
<dbReference type="PANTHER" id="PTHR30135:SF3">
    <property type="entry name" value="GLUCONEOGENESIS FACTOR-RELATED"/>
    <property type="match status" value="1"/>
</dbReference>
<dbReference type="CDD" id="cd07187">
    <property type="entry name" value="YvcK_like"/>
    <property type="match status" value="1"/>
</dbReference>
<dbReference type="NCBIfam" id="TIGR01826">
    <property type="entry name" value="CofD_related"/>
    <property type="match status" value="1"/>
</dbReference>
<evidence type="ECO:0000313" key="3">
    <source>
        <dbReference type="Proteomes" id="UP000305792"/>
    </source>
</evidence>
<dbReference type="GO" id="GO:0043743">
    <property type="term" value="F:LPPG:FO 2-phospho-L-lactate transferase activity"/>
    <property type="evidence" value="ECO:0007669"/>
    <property type="project" value="InterPro"/>
</dbReference>
<dbReference type="EMBL" id="STGX01000003">
    <property type="protein sequence ID" value="THV30661.1"/>
    <property type="molecule type" value="Genomic_DNA"/>
</dbReference>
<dbReference type="AlphaFoldDB" id="A0A4S8PKQ7"/>
<dbReference type="Gene3D" id="3.40.50.10680">
    <property type="entry name" value="CofD-like domains"/>
    <property type="match status" value="1"/>
</dbReference>
<dbReference type="InterPro" id="IPR038136">
    <property type="entry name" value="CofD-like_dom_sf"/>
</dbReference>
<dbReference type="Pfam" id="PF01933">
    <property type="entry name" value="CofD"/>
    <property type="match status" value="1"/>
</dbReference>
<proteinExistence type="predicted"/>
<keyword evidence="1" id="KW-0963">Cytoplasm</keyword>
<name>A0A4S8PKQ7_9ACTN</name>
<dbReference type="SUPFAM" id="SSF142338">
    <property type="entry name" value="CofD-like"/>
    <property type="match status" value="1"/>
</dbReference>
<dbReference type="OrthoDB" id="9783842at2"/>
<evidence type="ECO:0000256" key="1">
    <source>
        <dbReference type="ARBA" id="ARBA00022490"/>
    </source>
</evidence>
<dbReference type="Proteomes" id="UP000305792">
    <property type="component" value="Unassembled WGS sequence"/>
</dbReference>
<dbReference type="InterPro" id="IPR002882">
    <property type="entry name" value="CofD"/>
</dbReference>
<dbReference type="RefSeq" id="WP_136528525.1">
    <property type="nucleotide sequence ID" value="NZ_STGX01000003.1"/>
</dbReference>
<organism evidence="2 3">
    <name type="scientific">Glycomyces paridis</name>
    <dbReference type="NCBI Taxonomy" id="2126555"/>
    <lineage>
        <taxon>Bacteria</taxon>
        <taxon>Bacillati</taxon>
        <taxon>Actinomycetota</taxon>
        <taxon>Actinomycetes</taxon>
        <taxon>Glycomycetales</taxon>
        <taxon>Glycomycetaceae</taxon>
        <taxon>Glycomyces</taxon>
    </lineage>
</organism>
<evidence type="ECO:0000313" key="2">
    <source>
        <dbReference type="EMBL" id="THV30661.1"/>
    </source>
</evidence>
<dbReference type="PANTHER" id="PTHR30135">
    <property type="entry name" value="UNCHARACTERIZED PROTEIN YVCK-RELATED"/>
    <property type="match status" value="1"/>
</dbReference>
<dbReference type="InterPro" id="IPR010119">
    <property type="entry name" value="Gluconeogen_factor"/>
</dbReference>